<proteinExistence type="inferred from homology"/>
<dbReference type="HAMAP" id="MF_00374">
    <property type="entry name" value="Ribosomal_uL29"/>
    <property type="match status" value="1"/>
</dbReference>
<dbReference type="Gene3D" id="1.10.287.310">
    <property type="match status" value="1"/>
</dbReference>
<dbReference type="STRING" id="1618578.UV74_C0013G0518"/>
<organism evidence="6 7">
    <name type="scientific">Candidatus Woesebacteria bacterium GW2011_GWB1_43_14</name>
    <dbReference type="NCBI Taxonomy" id="1618578"/>
    <lineage>
        <taxon>Bacteria</taxon>
        <taxon>Candidatus Woeseibacteriota</taxon>
    </lineage>
</organism>
<dbReference type="GO" id="GO:0006412">
    <property type="term" value="P:translation"/>
    <property type="evidence" value="ECO:0007669"/>
    <property type="project" value="UniProtKB-UniRule"/>
</dbReference>
<dbReference type="Proteomes" id="UP000034090">
    <property type="component" value="Unassembled WGS sequence"/>
</dbReference>
<evidence type="ECO:0000313" key="7">
    <source>
        <dbReference type="Proteomes" id="UP000034090"/>
    </source>
</evidence>
<dbReference type="GO" id="GO:0005840">
    <property type="term" value="C:ribosome"/>
    <property type="evidence" value="ECO:0007669"/>
    <property type="project" value="UniProtKB-KW"/>
</dbReference>
<dbReference type="GO" id="GO:0003735">
    <property type="term" value="F:structural constituent of ribosome"/>
    <property type="evidence" value="ECO:0007669"/>
    <property type="project" value="InterPro"/>
</dbReference>
<keyword evidence="3 5" id="KW-0687">Ribonucleoprotein</keyword>
<comment type="caution">
    <text evidence="6">The sequence shown here is derived from an EMBL/GenBank/DDBJ whole genome shotgun (WGS) entry which is preliminary data.</text>
</comment>
<keyword evidence="2 5" id="KW-0689">Ribosomal protein</keyword>
<accession>A0A0G1FQS9</accession>
<sequence length="67" mass="7785">MKKRDLAELRKKDQKELGGLVIAKNKERDMFLAKMSVGKESNTKQAKAIKRDIAQIMTILREQQKKK</sequence>
<dbReference type="GO" id="GO:1990904">
    <property type="term" value="C:ribonucleoprotein complex"/>
    <property type="evidence" value="ECO:0007669"/>
    <property type="project" value="UniProtKB-KW"/>
</dbReference>
<gene>
    <name evidence="5" type="primary">rpmC</name>
    <name evidence="6" type="ORF">UV74_C0013G0518</name>
</gene>
<dbReference type="Pfam" id="PF00831">
    <property type="entry name" value="Ribosomal_L29"/>
    <property type="match status" value="1"/>
</dbReference>
<name>A0A0G1FQS9_9BACT</name>
<dbReference type="AlphaFoldDB" id="A0A0G1FQS9"/>
<comment type="similarity">
    <text evidence="1 5">Belongs to the universal ribosomal protein uL29 family.</text>
</comment>
<dbReference type="NCBIfam" id="TIGR00012">
    <property type="entry name" value="L29"/>
    <property type="match status" value="1"/>
</dbReference>
<evidence type="ECO:0000256" key="4">
    <source>
        <dbReference type="ARBA" id="ARBA00035204"/>
    </source>
</evidence>
<evidence type="ECO:0000256" key="2">
    <source>
        <dbReference type="ARBA" id="ARBA00022980"/>
    </source>
</evidence>
<dbReference type="InterPro" id="IPR036049">
    <property type="entry name" value="Ribosomal_uL29_sf"/>
</dbReference>
<reference evidence="6 7" key="1">
    <citation type="journal article" date="2015" name="Nature">
        <title>rRNA introns, odd ribosomes, and small enigmatic genomes across a large radiation of phyla.</title>
        <authorList>
            <person name="Brown C.T."/>
            <person name="Hug L.A."/>
            <person name="Thomas B.C."/>
            <person name="Sharon I."/>
            <person name="Castelle C.J."/>
            <person name="Singh A."/>
            <person name="Wilkins M.J."/>
            <person name="Williams K.H."/>
            <person name="Banfield J.F."/>
        </authorList>
    </citation>
    <scope>NUCLEOTIDE SEQUENCE [LARGE SCALE GENOMIC DNA]</scope>
</reference>
<dbReference type="InterPro" id="IPR018254">
    <property type="entry name" value="Ribosomal_uL29_CS"/>
</dbReference>
<evidence type="ECO:0000256" key="3">
    <source>
        <dbReference type="ARBA" id="ARBA00023274"/>
    </source>
</evidence>
<evidence type="ECO:0000256" key="5">
    <source>
        <dbReference type="HAMAP-Rule" id="MF_00374"/>
    </source>
</evidence>
<dbReference type="PROSITE" id="PS00579">
    <property type="entry name" value="RIBOSOMAL_L29"/>
    <property type="match status" value="1"/>
</dbReference>
<dbReference type="EMBL" id="LCFQ01000013">
    <property type="protein sequence ID" value="KKS97396.1"/>
    <property type="molecule type" value="Genomic_DNA"/>
</dbReference>
<dbReference type="InterPro" id="IPR001854">
    <property type="entry name" value="Ribosomal_uL29"/>
</dbReference>
<dbReference type="SUPFAM" id="SSF46561">
    <property type="entry name" value="Ribosomal protein L29 (L29p)"/>
    <property type="match status" value="1"/>
</dbReference>
<evidence type="ECO:0000313" key="6">
    <source>
        <dbReference type="EMBL" id="KKS97396.1"/>
    </source>
</evidence>
<evidence type="ECO:0000256" key="1">
    <source>
        <dbReference type="ARBA" id="ARBA00009254"/>
    </source>
</evidence>
<protein>
    <recommendedName>
        <fullName evidence="4 5">Large ribosomal subunit protein uL29</fullName>
    </recommendedName>
</protein>